<evidence type="ECO:0000256" key="8">
    <source>
        <dbReference type="SAM" id="Coils"/>
    </source>
</evidence>
<keyword evidence="5 7" id="KW-0472">Membrane</keyword>
<dbReference type="EMBL" id="MJEQ01037189">
    <property type="protein sequence ID" value="OIS99939.1"/>
    <property type="molecule type" value="Genomic_DNA"/>
</dbReference>
<evidence type="ECO:0000256" key="5">
    <source>
        <dbReference type="ARBA" id="ARBA00023136"/>
    </source>
</evidence>
<proteinExistence type="inferred from homology"/>
<sequence>MVKYVIQLSIHYPASQKSNLDVVPEQNVILTSVTFALNLSNIYTNPSINSAIIFTLIPQNSPQKLVVKLKKERKMSRGNDPNPFDEEEPEVNPFSNGGSAPASKSRFPQMIASTLGFGQKHDATVDIPLDSMNGSNKKQKELANWEADLQRRERDIKRREDAVAGAGVPTDDRNWPPFFPIIHHDIANEIPAHSRKLQYLAFASWLGIVFCLVFNVLAVTICWIRGGGVKIFFLAIIYALMGCPLSYVLWYRPLYNAMRTDSALKFGWFFMFYLIHIGFCILAAIAPPIVFHGKSLTGILAAIDVFSDHVLVGIFYLIGFAFFCLEALLSLWVLQKVYMFFRGHK</sequence>
<keyword evidence="7" id="KW-0813">Transport</keyword>
<keyword evidence="8" id="KW-0175">Coiled coil</keyword>
<gene>
    <name evidence="10" type="primary">SCAMP4_0</name>
    <name evidence="10" type="ORF">A4A49_17241</name>
</gene>
<dbReference type="GeneID" id="109228531"/>
<evidence type="ECO:0000256" key="6">
    <source>
        <dbReference type="ARBA" id="ARBA00023329"/>
    </source>
</evidence>
<accession>A0A1J6I646</accession>
<evidence type="ECO:0000313" key="11">
    <source>
        <dbReference type="Proteomes" id="UP000187609"/>
    </source>
</evidence>
<evidence type="ECO:0000313" key="10">
    <source>
        <dbReference type="EMBL" id="OIS99939.1"/>
    </source>
</evidence>
<organism evidence="10 11">
    <name type="scientific">Nicotiana attenuata</name>
    <name type="common">Coyote tobacco</name>
    <dbReference type="NCBI Taxonomy" id="49451"/>
    <lineage>
        <taxon>Eukaryota</taxon>
        <taxon>Viridiplantae</taxon>
        <taxon>Streptophyta</taxon>
        <taxon>Embryophyta</taxon>
        <taxon>Tracheophyta</taxon>
        <taxon>Spermatophyta</taxon>
        <taxon>Magnoliopsida</taxon>
        <taxon>eudicotyledons</taxon>
        <taxon>Gunneridae</taxon>
        <taxon>Pentapetalae</taxon>
        <taxon>asterids</taxon>
        <taxon>lamiids</taxon>
        <taxon>Solanales</taxon>
        <taxon>Solanaceae</taxon>
        <taxon>Nicotianoideae</taxon>
        <taxon>Nicotianeae</taxon>
        <taxon>Nicotiana</taxon>
    </lineage>
</organism>
<keyword evidence="11" id="KW-1185">Reference proteome</keyword>
<dbReference type="STRING" id="49451.A0A1J6I646"/>
<dbReference type="AlphaFoldDB" id="A0A1J6I646"/>
<dbReference type="GO" id="GO:0030658">
    <property type="term" value="C:transport vesicle membrane"/>
    <property type="evidence" value="ECO:0007669"/>
    <property type="project" value="UniProtKB-SubCell"/>
</dbReference>
<dbReference type="InterPro" id="IPR007273">
    <property type="entry name" value="SCAMP"/>
</dbReference>
<dbReference type="GO" id="GO:0055038">
    <property type="term" value="C:recycling endosome membrane"/>
    <property type="evidence" value="ECO:0007669"/>
    <property type="project" value="TreeGrafter"/>
</dbReference>
<protein>
    <recommendedName>
        <fullName evidence="7">Secretory carrier-associated membrane protein</fullName>
        <shortName evidence="7">Secretory carrier membrane protein</shortName>
    </recommendedName>
</protein>
<keyword evidence="7" id="KW-1003">Cell membrane</keyword>
<name>A0A1J6I646_NICAT</name>
<dbReference type="OrthoDB" id="242866at2759"/>
<evidence type="ECO:0000256" key="1">
    <source>
        <dbReference type="ARBA" id="ARBA00004003"/>
    </source>
</evidence>
<dbReference type="GO" id="GO:0005886">
    <property type="term" value="C:plasma membrane"/>
    <property type="evidence" value="ECO:0007669"/>
    <property type="project" value="UniProtKB-SubCell"/>
</dbReference>
<keyword evidence="6 7" id="KW-0968">Cytoplasmic vesicle</keyword>
<comment type="caution">
    <text evidence="10">The sequence shown here is derived from an EMBL/GenBank/DDBJ whole genome shotgun (WGS) entry which is preliminary data.</text>
</comment>
<evidence type="ECO:0000256" key="2">
    <source>
        <dbReference type="ARBA" id="ARBA00010482"/>
    </source>
</evidence>
<keyword evidence="4 7" id="KW-1133">Transmembrane helix</keyword>
<feature type="coiled-coil region" evidence="8">
    <location>
        <begin position="135"/>
        <end position="162"/>
    </location>
</feature>
<feature type="transmembrane region" description="Helical" evidence="7">
    <location>
        <begin position="310"/>
        <end position="334"/>
    </location>
</feature>
<dbReference type="GO" id="GO:0015031">
    <property type="term" value="P:protein transport"/>
    <property type="evidence" value="ECO:0007669"/>
    <property type="project" value="InterPro"/>
</dbReference>
<comment type="subcellular location">
    <subcellularLocation>
        <location evidence="7">Cell membrane</location>
        <topology evidence="7">Multi-pass membrane protein</topology>
    </subcellularLocation>
    <subcellularLocation>
        <location evidence="7">Cytoplasmic vesicle</location>
        <location evidence="7">Secretory vesicle membrane</location>
        <topology evidence="7">Multi-pass membrane protein</topology>
    </subcellularLocation>
</comment>
<evidence type="ECO:0000256" key="4">
    <source>
        <dbReference type="ARBA" id="ARBA00022989"/>
    </source>
</evidence>
<dbReference type="SMR" id="A0A1J6I646"/>
<feature type="transmembrane region" description="Helical" evidence="7">
    <location>
        <begin position="232"/>
        <end position="251"/>
    </location>
</feature>
<reference evidence="10" key="1">
    <citation type="submission" date="2016-11" db="EMBL/GenBank/DDBJ databases">
        <title>The genome of Nicotiana attenuata.</title>
        <authorList>
            <person name="Xu S."/>
            <person name="Brockmoeller T."/>
            <person name="Gaquerel E."/>
            <person name="Navarro A."/>
            <person name="Kuhl H."/>
            <person name="Gase K."/>
            <person name="Ling Z."/>
            <person name="Zhou W."/>
            <person name="Kreitzer C."/>
            <person name="Stanke M."/>
            <person name="Tang H."/>
            <person name="Lyons E."/>
            <person name="Pandey P."/>
            <person name="Pandey S.P."/>
            <person name="Timmermann B."/>
            <person name="Baldwin I.T."/>
        </authorList>
    </citation>
    <scope>NUCLEOTIDE SEQUENCE [LARGE SCALE GENOMIC DNA]</scope>
    <source>
        <strain evidence="10">UT</strain>
    </source>
</reference>
<dbReference type="Gramene" id="OIS99939">
    <property type="protein sequence ID" value="OIS99939"/>
    <property type="gene ID" value="A4A49_17241"/>
</dbReference>
<dbReference type="GO" id="GO:0032588">
    <property type="term" value="C:trans-Golgi network membrane"/>
    <property type="evidence" value="ECO:0007669"/>
    <property type="project" value="TreeGrafter"/>
</dbReference>
<evidence type="ECO:0000256" key="3">
    <source>
        <dbReference type="ARBA" id="ARBA00022692"/>
    </source>
</evidence>
<feature type="transmembrane region" description="Helical" evidence="7">
    <location>
        <begin position="263"/>
        <end position="290"/>
    </location>
</feature>
<comment type="function">
    <text evidence="1 7">Probably involved in membrane trafficking.</text>
</comment>
<feature type="region of interest" description="Disordered" evidence="9">
    <location>
        <begin position="72"/>
        <end position="105"/>
    </location>
</feature>
<dbReference type="KEGG" id="nau:109228531"/>
<dbReference type="Pfam" id="PF04144">
    <property type="entry name" value="SCAMP"/>
    <property type="match status" value="1"/>
</dbReference>
<comment type="similarity">
    <text evidence="2 7">Belongs to the SCAMP family.</text>
</comment>
<keyword evidence="3 7" id="KW-0812">Transmembrane</keyword>
<dbReference type="PANTHER" id="PTHR10687:SF2">
    <property type="entry name" value="SECRETORY CARRIER-ASSOCIATED MEMBRANE PROTEIN"/>
    <property type="match status" value="1"/>
</dbReference>
<evidence type="ECO:0000256" key="7">
    <source>
        <dbReference type="RuleBase" id="RU363122"/>
    </source>
</evidence>
<dbReference type="OMA" id="IYFFQTI"/>
<dbReference type="Proteomes" id="UP000187609">
    <property type="component" value="Unassembled WGS sequence"/>
</dbReference>
<feature type="transmembrane region" description="Helical" evidence="7">
    <location>
        <begin position="199"/>
        <end position="226"/>
    </location>
</feature>
<dbReference type="PANTHER" id="PTHR10687">
    <property type="entry name" value="SECRETORY CARRIER-ASSOCIATED MEMBRANE PROTEIN SCAMP"/>
    <property type="match status" value="1"/>
</dbReference>
<evidence type="ECO:0000256" key="9">
    <source>
        <dbReference type="SAM" id="MobiDB-lite"/>
    </source>
</evidence>